<evidence type="ECO:0000313" key="4">
    <source>
        <dbReference type="Proteomes" id="UP000827892"/>
    </source>
</evidence>
<feature type="chain" id="PRO_5044706800" evidence="1">
    <location>
        <begin position="20"/>
        <end position="138"/>
    </location>
</feature>
<gene>
    <name evidence="2" type="ORF">L3Y34_003226</name>
    <name evidence="3" type="ORF">L5515_010378</name>
</gene>
<dbReference type="EMBL" id="CP090894">
    <property type="protein sequence ID" value="ULT93582.1"/>
    <property type="molecule type" value="Genomic_DNA"/>
</dbReference>
<dbReference type="InterPro" id="IPR008588">
    <property type="entry name" value="DUF870_CAE_spp"/>
</dbReference>
<organism evidence="2 4">
    <name type="scientific">Caenorhabditis briggsae</name>
    <dbReference type="NCBI Taxonomy" id="6238"/>
    <lineage>
        <taxon>Eukaryota</taxon>
        <taxon>Metazoa</taxon>
        <taxon>Ecdysozoa</taxon>
        <taxon>Nematoda</taxon>
        <taxon>Chromadorea</taxon>
        <taxon>Rhabditida</taxon>
        <taxon>Rhabditina</taxon>
        <taxon>Rhabditomorpha</taxon>
        <taxon>Rhabditoidea</taxon>
        <taxon>Rhabditidae</taxon>
        <taxon>Peloderinae</taxon>
        <taxon>Caenorhabditis</taxon>
    </lineage>
</organism>
<evidence type="ECO:0000313" key="5">
    <source>
        <dbReference type="Proteomes" id="UP000829354"/>
    </source>
</evidence>
<dbReference type="Proteomes" id="UP000827892">
    <property type="component" value="Chromosome IV"/>
</dbReference>
<keyword evidence="1" id="KW-0732">Signal</keyword>
<protein>
    <submittedName>
        <fullName evidence="2">Uncharacterized protein</fullName>
    </submittedName>
</protein>
<evidence type="ECO:0000313" key="3">
    <source>
        <dbReference type="EMBL" id="UMM26840.1"/>
    </source>
</evidence>
<name>A0AAE9D5K5_CAEBR</name>
<proteinExistence type="predicted"/>
<reference evidence="3 5" key="1">
    <citation type="submission" date="2022-04" db="EMBL/GenBank/DDBJ databases">
        <title>Chromosome-level reference genomes for two strains of Caenorhabditis briggsae: an improved platform for comparative genomics.</title>
        <authorList>
            <person name="Stevens L."/>
            <person name="Andersen E."/>
        </authorList>
    </citation>
    <scope>NUCLEOTIDE SEQUENCE [LARGE SCALE GENOMIC DNA]</scope>
    <source>
        <strain evidence="3">VX34</strain>
        <tissue evidence="3">Whole-organism</tissue>
    </source>
</reference>
<keyword evidence="5" id="KW-1185">Reference proteome</keyword>
<dbReference type="OMA" id="CTDSAML"/>
<dbReference type="Pfam" id="PF05912">
    <property type="entry name" value="DUF870"/>
    <property type="match status" value="1"/>
</dbReference>
<dbReference type="AlphaFoldDB" id="A0AAE9D5K5"/>
<dbReference type="PANTHER" id="PTHR21479:SF29">
    <property type="entry name" value="FTH DOMAIN-CONTAINING PROTEIN-RELATED"/>
    <property type="match status" value="1"/>
</dbReference>
<evidence type="ECO:0000313" key="2">
    <source>
        <dbReference type="EMBL" id="ULT93582.1"/>
    </source>
</evidence>
<reference evidence="2 4" key="2">
    <citation type="submission" date="2022-05" db="EMBL/GenBank/DDBJ databases">
        <title>Chromosome-level reference genomes for two strains of Caenorhabditis briggsae: an improved platform for comparative genomics.</title>
        <authorList>
            <person name="Stevens L."/>
            <person name="Andersen E.C."/>
        </authorList>
    </citation>
    <scope>NUCLEOTIDE SEQUENCE [LARGE SCALE GENOMIC DNA]</scope>
    <source>
        <strain evidence="2">QX1410_ONT</strain>
        <tissue evidence="2">Whole-organism</tissue>
    </source>
</reference>
<evidence type="ECO:0000256" key="1">
    <source>
        <dbReference type="SAM" id="SignalP"/>
    </source>
</evidence>
<dbReference type="Proteomes" id="UP000829354">
    <property type="component" value="Chromosome IV"/>
</dbReference>
<feature type="signal peptide" evidence="1">
    <location>
        <begin position="1"/>
        <end position="19"/>
    </location>
</feature>
<dbReference type="EMBL" id="CP092623">
    <property type="protein sequence ID" value="UMM26840.1"/>
    <property type="molecule type" value="Genomic_DNA"/>
</dbReference>
<sequence length="138" mass="16031">MKLFLVLLMLAAGFQLSSSTFFRASGILHCYEGRRWCFHAFLVEKMLLTYDQIDHQGIHCTDSAMLPYHLEGKQETGILQKTFTIQLHIKHNCSRYGTVRVIQSRTKDVPVEQEFFEFNPSYDFTQTEGIGEVVKDLY</sequence>
<accession>A0AAE9D5K5</accession>
<dbReference type="PANTHER" id="PTHR21479">
    <property type="match status" value="1"/>
</dbReference>